<evidence type="ECO:0000313" key="3">
    <source>
        <dbReference type="EMBL" id="OPJ57711.1"/>
    </source>
</evidence>
<feature type="domain" description="BFD-like [2Fe-2S]-binding" evidence="2">
    <location>
        <begin position="381"/>
        <end position="435"/>
    </location>
</feature>
<feature type="domain" description="FAD dependent oxidoreductase" evidence="1">
    <location>
        <begin position="4"/>
        <end position="200"/>
    </location>
</feature>
<dbReference type="Proteomes" id="UP000191056">
    <property type="component" value="Unassembled WGS sequence"/>
</dbReference>
<dbReference type="CDD" id="cd19946">
    <property type="entry name" value="GlpA-like_Fer2_BFD-like"/>
    <property type="match status" value="1"/>
</dbReference>
<evidence type="ECO:0000313" key="4">
    <source>
        <dbReference type="Proteomes" id="UP000191056"/>
    </source>
</evidence>
<dbReference type="GO" id="GO:0016491">
    <property type="term" value="F:oxidoreductase activity"/>
    <property type="evidence" value="ECO:0007669"/>
    <property type="project" value="UniProtKB-KW"/>
</dbReference>
<dbReference type="STRING" id="225345.CLCHR_42680"/>
<sequence>MDYDVLILGGGIIGCAVAYELSKYNINIALIEKDYDVANDISFTNAAITYDGSEAKDEYMANLESMGTRLIKEHCQKFNIKYDKIGSLRISQNDANYNTIEYMYKNSKKRGIDGIRILNADEIYEIEPNLKMKVTKALYSENTAVISPYNLVVSYAEVASDNGVNFRLEEEVIDIKNISKGFKVTTNKNKFTCKFVINTIPNENFNDKCCGTMPNRKNNKMKYILLNDKLENSKSTIIINDINKETFVMSIPTSSRRNLIGIKSDDYLGLESELELSKSILEYIKKELIANIFTETYNENSIIIDDSSLNDGYIKVIGNHYAKVTIAPAIAKDIEEKLKISMNMTEKRDYIDKKREIYVFRNMSNEQRNKIIALDKRYGNIICSCNNVSEGEIIDSIRRPLGARTVEGVKRRTGIGLGNCNGASCNMKIIKILAREMNKSVLSIVDDSMDSRILVGRIKEFNEI</sequence>
<dbReference type="OrthoDB" id="9794226at2"/>
<dbReference type="InterPro" id="IPR006076">
    <property type="entry name" value="FAD-dep_OxRdtase"/>
</dbReference>
<dbReference type="RefSeq" id="WP_079441900.1">
    <property type="nucleotide sequence ID" value="NZ_MZGT01000087.1"/>
</dbReference>
<organism evidence="3 4">
    <name type="scientific">Clostridium chromiireducens</name>
    <dbReference type="NCBI Taxonomy" id="225345"/>
    <lineage>
        <taxon>Bacteria</taxon>
        <taxon>Bacillati</taxon>
        <taxon>Bacillota</taxon>
        <taxon>Clostridia</taxon>
        <taxon>Eubacteriales</taxon>
        <taxon>Clostridiaceae</taxon>
        <taxon>Clostridium</taxon>
    </lineage>
</organism>
<dbReference type="PANTHER" id="PTHR42720">
    <property type="entry name" value="GLYCEROL-3-PHOSPHATE DEHYDROGENASE"/>
    <property type="match status" value="1"/>
</dbReference>
<dbReference type="Pfam" id="PF01266">
    <property type="entry name" value="DAO"/>
    <property type="match status" value="1"/>
</dbReference>
<proteinExistence type="predicted"/>
<dbReference type="Gene3D" id="3.30.9.10">
    <property type="entry name" value="D-Amino Acid Oxidase, subunit A, domain 2"/>
    <property type="match status" value="1"/>
</dbReference>
<dbReference type="AlphaFoldDB" id="A0A1V4ICL0"/>
<dbReference type="Gene3D" id="1.10.10.1100">
    <property type="entry name" value="BFD-like [2Fe-2S]-binding domain"/>
    <property type="match status" value="1"/>
</dbReference>
<protein>
    <submittedName>
        <fullName evidence="3">Gamma-glutamylputrescine oxidoreductase</fullName>
        <ecNumber evidence="3">1.4.3.-</ecNumber>
    </submittedName>
</protein>
<dbReference type="SUPFAM" id="SSF51905">
    <property type="entry name" value="FAD/NAD(P)-binding domain"/>
    <property type="match status" value="1"/>
</dbReference>
<dbReference type="InterPro" id="IPR041854">
    <property type="entry name" value="BFD-like_2Fe2S-bd_dom_sf"/>
</dbReference>
<dbReference type="Pfam" id="PF04324">
    <property type="entry name" value="Fer2_BFD"/>
    <property type="match status" value="1"/>
</dbReference>
<dbReference type="Gene3D" id="3.50.50.60">
    <property type="entry name" value="FAD/NAD(P)-binding domain"/>
    <property type="match status" value="1"/>
</dbReference>
<comment type="caution">
    <text evidence="3">The sequence shown here is derived from an EMBL/GenBank/DDBJ whole genome shotgun (WGS) entry which is preliminary data.</text>
</comment>
<dbReference type="EMBL" id="MZGT01000087">
    <property type="protein sequence ID" value="OPJ57711.1"/>
    <property type="molecule type" value="Genomic_DNA"/>
</dbReference>
<keyword evidence="3" id="KW-0560">Oxidoreductase</keyword>
<dbReference type="InterPro" id="IPR036188">
    <property type="entry name" value="FAD/NAD-bd_sf"/>
</dbReference>
<keyword evidence="4" id="KW-1185">Reference proteome</keyword>
<dbReference type="InterPro" id="IPR052745">
    <property type="entry name" value="G3P_Oxidase/Oxidoreductase"/>
</dbReference>
<reference evidence="3 4" key="1">
    <citation type="submission" date="2017-03" db="EMBL/GenBank/DDBJ databases">
        <title>Genome sequence of Clostridium chromiireducens DSM 23318.</title>
        <authorList>
            <person name="Poehlein A."/>
            <person name="Daniel R."/>
        </authorList>
    </citation>
    <scope>NUCLEOTIDE SEQUENCE [LARGE SCALE GENOMIC DNA]</scope>
    <source>
        <strain evidence="3 4">DSM 23318</strain>
    </source>
</reference>
<dbReference type="InterPro" id="IPR007419">
    <property type="entry name" value="BFD-like_2Fe2S-bd_dom"/>
</dbReference>
<dbReference type="EC" id="1.4.3.-" evidence="3"/>
<evidence type="ECO:0000259" key="2">
    <source>
        <dbReference type="Pfam" id="PF04324"/>
    </source>
</evidence>
<gene>
    <name evidence="3" type="primary">puuB_4</name>
    <name evidence="3" type="ORF">CLCHR_42680</name>
</gene>
<dbReference type="PANTHER" id="PTHR42720:SF1">
    <property type="entry name" value="GLYCEROL 3-PHOSPHATE OXIDASE"/>
    <property type="match status" value="1"/>
</dbReference>
<accession>A0A1V4ICL0</accession>
<evidence type="ECO:0000259" key="1">
    <source>
        <dbReference type="Pfam" id="PF01266"/>
    </source>
</evidence>
<name>A0A1V4ICL0_9CLOT</name>